<proteinExistence type="predicted"/>
<evidence type="ECO:0000313" key="6">
    <source>
        <dbReference type="EMBL" id="MBP1039883.1"/>
    </source>
</evidence>
<dbReference type="GO" id="GO:0009403">
    <property type="term" value="P:toxin biosynthetic process"/>
    <property type="evidence" value="ECO:0007669"/>
    <property type="project" value="InterPro"/>
</dbReference>
<evidence type="ECO:0000256" key="1">
    <source>
        <dbReference type="ARBA" id="ARBA00004141"/>
    </source>
</evidence>
<comment type="caution">
    <text evidence="6">The sequence shown here is derived from an EMBL/GenBank/DDBJ whole genome shotgun (WGS) entry which is preliminary data.</text>
</comment>
<dbReference type="GO" id="GO:0016020">
    <property type="term" value="C:membrane"/>
    <property type="evidence" value="ECO:0007669"/>
    <property type="project" value="UniProtKB-SubCell"/>
</dbReference>
<evidence type="ECO:0000256" key="2">
    <source>
        <dbReference type="ARBA" id="ARBA00022692"/>
    </source>
</evidence>
<evidence type="ECO:0000256" key="3">
    <source>
        <dbReference type="ARBA" id="ARBA00022989"/>
    </source>
</evidence>
<sequence>MLTIVIIIALAVAFYTGARRGLVMQIILTVGYILSLAMAKKYYLILANKIELLVPYPAPNADSKLVFFEGDSLFKLDQAFYAGLAFLLILFVGWLITRFIGILCHNLTFFPLVKQVNILGGGILSFVIVYMGIFFALSVLAMIPVDFIQNLFRGSGIARFIVESTPYFSNQVVIWWLNTVG</sequence>
<keyword evidence="2 5" id="KW-0812">Transmembrane</keyword>
<protein>
    <submittedName>
        <fullName evidence="6">CvpA family protein</fullName>
    </submittedName>
</protein>
<dbReference type="EMBL" id="JAEEGA010000001">
    <property type="protein sequence ID" value="MBP1039883.1"/>
    <property type="molecule type" value="Genomic_DNA"/>
</dbReference>
<keyword evidence="4 5" id="KW-0472">Membrane</keyword>
<dbReference type="Pfam" id="PF02674">
    <property type="entry name" value="Colicin_V"/>
    <property type="match status" value="1"/>
</dbReference>
<keyword evidence="7" id="KW-1185">Reference proteome</keyword>
<keyword evidence="3 5" id="KW-1133">Transmembrane helix</keyword>
<evidence type="ECO:0000256" key="5">
    <source>
        <dbReference type="SAM" id="Phobius"/>
    </source>
</evidence>
<evidence type="ECO:0000256" key="4">
    <source>
        <dbReference type="ARBA" id="ARBA00023136"/>
    </source>
</evidence>
<dbReference type="InterPro" id="IPR003825">
    <property type="entry name" value="Colicin-V_CvpA"/>
</dbReference>
<dbReference type="PANTHER" id="PTHR37306:SF1">
    <property type="entry name" value="COLICIN V PRODUCTION PROTEIN"/>
    <property type="match status" value="1"/>
</dbReference>
<dbReference type="AlphaFoldDB" id="A0A940SV14"/>
<feature type="transmembrane region" description="Helical" evidence="5">
    <location>
        <begin position="23"/>
        <end position="39"/>
    </location>
</feature>
<name>A0A940SV14_9ENTE</name>
<evidence type="ECO:0000313" key="7">
    <source>
        <dbReference type="Proteomes" id="UP000674938"/>
    </source>
</evidence>
<organism evidence="6 7">
    <name type="scientific">Vagococcus allomyrinae</name>
    <dbReference type="NCBI Taxonomy" id="2794353"/>
    <lineage>
        <taxon>Bacteria</taxon>
        <taxon>Bacillati</taxon>
        <taxon>Bacillota</taxon>
        <taxon>Bacilli</taxon>
        <taxon>Lactobacillales</taxon>
        <taxon>Enterococcaceae</taxon>
        <taxon>Vagococcus</taxon>
    </lineage>
</organism>
<accession>A0A940SV14</accession>
<dbReference type="Proteomes" id="UP000674938">
    <property type="component" value="Unassembled WGS sequence"/>
</dbReference>
<gene>
    <name evidence="6" type="ORF">I6N95_02550</name>
</gene>
<feature type="transmembrane region" description="Helical" evidence="5">
    <location>
        <begin position="123"/>
        <end position="143"/>
    </location>
</feature>
<dbReference type="RefSeq" id="WP_209524764.1">
    <property type="nucleotide sequence ID" value="NZ_JAEEGA010000001.1"/>
</dbReference>
<comment type="subcellular location">
    <subcellularLocation>
        <location evidence="1">Membrane</location>
        <topology evidence="1">Multi-pass membrane protein</topology>
    </subcellularLocation>
</comment>
<reference evidence="6" key="1">
    <citation type="submission" date="2020-12" db="EMBL/GenBank/DDBJ databases">
        <title>Vagococcus allomyrinae sp. nov. and Enterococcus lavae sp. nov., isolated from the larvae of Allomyrina dichotoma.</title>
        <authorList>
            <person name="Lee S.D."/>
        </authorList>
    </citation>
    <scope>NUCLEOTIDE SEQUENCE</scope>
    <source>
        <strain evidence="6">BWB3-3</strain>
    </source>
</reference>
<feature type="transmembrane region" description="Helical" evidence="5">
    <location>
        <begin position="79"/>
        <end position="103"/>
    </location>
</feature>
<dbReference type="PANTHER" id="PTHR37306">
    <property type="entry name" value="COLICIN V PRODUCTION PROTEIN"/>
    <property type="match status" value="1"/>
</dbReference>